<keyword evidence="1" id="KW-0472">Membrane</keyword>
<feature type="chain" id="PRO_5041718953" evidence="2">
    <location>
        <begin position="29"/>
        <end position="79"/>
    </location>
</feature>
<reference evidence="4" key="2">
    <citation type="submission" date="2023-11" db="UniProtKB">
        <authorList>
            <consortium name="WormBaseParasite"/>
        </authorList>
    </citation>
    <scope>IDENTIFICATION</scope>
</reference>
<name>A0AA85IZ15_TRIRE</name>
<dbReference type="Proteomes" id="UP000050795">
    <property type="component" value="Unassembled WGS sequence"/>
</dbReference>
<keyword evidence="1" id="KW-0812">Transmembrane</keyword>
<dbReference type="WBParaSite" id="TREG1_121530.1">
    <property type="protein sequence ID" value="TREG1_121530.1"/>
    <property type="gene ID" value="TREG1_121530"/>
</dbReference>
<protein>
    <submittedName>
        <fullName evidence="4">Uncharacterized protein</fullName>
    </submittedName>
</protein>
<organism evidence="3 4">
    <name type="scientific">Trichobilharzia regenti</name>
    <name type="common">Nasal bird schistosome</name>
    <dbReference type="NCBI Taxonomy" id="157069"/>
    <lineage>
        <taxon>Eukaryota</taxon>
        <taxon>Metazoa</taxon>
        <taxon>Spiralia</taxon>
        <taxon>Lophotrochozoa</taxon>
        <taxon>Platyhelminthes</taxon>
        <taxon>Trematoda</taxon>
        <taxon>Digenea</taxon>
        <taxon>Strigeidida</taxon>
        <taxon>Schistosomatoidea</taxon>
        <taxon>Schistosomatidae</taxon>
        <taxon>Trichobilharzia</taxon>
    </lineage>
</organism>
<keyword evidence="1" id="KW-1133">Transmembrane helix</keyword>
<evidence type="ECO:0000313" key="3">
    <source>
        <dbReference type="Proteomes" id="UP000050795"/>
    </source>
</evidence>
<evidence type="ECO:0000313" key="4">
    <source>
        <dbReference type="WBParaSite" id="TREG1_121530.1"/>
    </source>
</evidence>
<feature type="transmembrane region" description="Helical" evidence="1">
    <location>
        <begin position="59"/>
        <end position="77"/>
    </location>
</feature>
<dbReference type="AlphaFoldDB" id="A0AA85IZ15"/>
<proteinExistence type="predicted"/>
<keyword evidence="2" id="KW-0732">Signal</keyword>
<evidence type="ECO:0000256" key="2">
    <source>
        <dbReference type="SAM" id="SignalP"/>
    </source>
</evidence>
<feature type="signal peptide" evidence="2">
    <location>
        <begin position="1"/>
        <end position="28"/>
    </location>
</feature>
<accession>A0AA85IZ15</accession>
<keyword evidence="3" id="KW-1185">Reference proteome</keyword>
<evidence type="ECO:0000256" key="1">
    <source>
        <dbReference type="SAM" id="Phobius"/>
    </source>
</evidence>
<reference evidence="3" key="1">
    <citation type="submission" date="2022-06" db="EMBL/GenBank/DDBJ databases">
        <authorList>
            <person name="Berger JAMES D."/>
            <person name="Berger JAMES D."/>
        </authorList>
    </citation>
    <scope>NUCLEOTIDE SEQUENCE [LARGE SCALE GENOMIC DNA]</scope>
</reference>
<sequence>MTAGTLRYFVCVFAVILSASLWTEYANAAGLFGRGSNTTTTTTKMMTNMKPASGGVKQTAYYTVISCALIASIACSYSF</sequence>